<protein>
    <submittedName>
        <fullName evidence="2">Actin cortical patch SUR7/pH-response regulator pali</fullName>
    </submittedName>
</protein>
<dbReference type="Gene3D" id="1.20.140.150">
    <property type="match status" value="1"/>
</dbReference>
<gene>
    <name evidence="2" type="ORF">PPACK8108_LOCUS19372</name>
</gene>
<dbReference type="EMBL" id="CALTRL010005693">
    <property type="protein sequence ID" value="CAH7684929.1"/>
    <property type="molecule type" value="Genomic_DNA"/>
</dbReference>
<accession>A0AAV0BET8</accession>
<comment type="caution">
    <text evidence="2">The sequence shown here is derived from an EMBL/GenBank/DDBJ whole genome shotgun (WGS) entry which is preliminary data.</text>
</comment>
<feature type="transmembrane region" description="Helical" evidence="1">
    <location>
        <begin position="6"/>
        <end position="30"/>
    </location>
</feature>
<dbReference type="GO" id="GO:0031505">
    <property type="term" value="P:fungal-type cell wall organization"/>
    <property type="evidence" value="ECO:0007669"/>
    <property type="project" value="TreeGrafter"/>
</dbReference>
<dbReference type="InterPro" id="IPR052413">
    <property type="entry name" value="SUR7_domain"/>
</dbReference>
<proteinExistence type="predicted"/>
<sequence length="259" mass="28761">MAGGAAVLAMNLTLAAGILYIFFSIGNFTIHQVVPRHIRIVTITTFGFGSRLNGGGDPGLIYGNSLQPRNERQPGDGLRLYYTWGLWNRCGGYFKPSEPQYCTETNWSFRFRPTEAILEDIPVAAQSRARSLLIDNNSDEIKSDKYLGTWSRIAFYFIFISIAIVALMLIISVSNSRSAGRLTFLSMTILNFLAFLSGLIGAAIWTGIVGVLKAKLRHDELGLRARFGNAIWILWGINGILLISLFPYLGVSSYFFVDI</sequence>
<evidence type="ECO:0000256" key="1">
    <source>
        <dbReference type="SAM" id="Phobius"/>
    </source>
</evidence>
<feature type="transmembrane region" description="Helical" evidence="1">
    <location>
        <begin position="153"/>
        <end position="172"/>
    </location>
</feature>
<keyword evidence="1" id="KW-0472">Membrane</keyword>
<name>A0AAV0BET8_PHAPC</name>
<feature type="transmembrane region" description="Helical" evidence="1">
    <location>
        <begin position="232"/>
        <end position="257"/>
    </location>
</feature>
<evidence type="ECO:0000313" key="2">
    <source>
        <dbReference type="EMBL" id="CAH7684929.1"/>
    </source>
</evidence>
<dbReference type="Proteomes" id="UP001153365">
    <property type="component" value="Unassembled WGS sequence"/>
</dbReference>
<feature type="transmembrane region" description="Helical" evidence="1">
    <location>
        <begin position="192"/>
        <end position="212"/>
    </location>
</feature>
<reference evidence="2" key="1">
    <citation type="submission" date="2022-06" db="EMBL/GenBank/DDBJ databases">
        <authorList>
            <consortium name="SYNGENTA / RWTH Aachen University"/>
        </authorList>
    </citation>
    <scope>NUCLEOTIDE SEQUENCE</scope>
</reference>
<dbReference type="AlphaFoldDB" id="A0AAV0BET8"/>
<dbReference type="Pfam" id="PF06687">
    <property type="entry name" value="SUR7"/>
    <property type="match status" value="1"/>
</dbReference>
<keyword evidence="1" id="KW-1133">Transmembrane helix</keyword>
<dbReference type="PANTHER" id="PTHR28019:SF2">
    <property type="entry name" value="CELL MEMBRANE PROTEIN YLR413W-RELATED"/>
    <property type="match status" value="1"/>
</dbReference>
<dbReference type="PANTHER" id="PTHR28019">
    <property type="entry name" value="CELL MEMBRANE PROTEIN YLR413W-RELATED"/>
    <property type="match status" value="1"/>
</dbReference>
<dbReference type="GO" id="GO:0005886">
    <property type="term" value="C:plasma membrane"/>
    <property type="evidence" value="ECO:0007669"/>
    <property type="project" value="InterPro"/>
</dbReference>
<dbReference type="GO" id="GO:0051285">
    <property type="term" value="C:cell cortex of cell tip"/>
    <property type="evidence" value="ECO:0007669"/>
    <property type="project" value="TreeGrafter"/>
</dbReference>
<evidence type="ECO:0000313" key="3">
    <source>
        <dbReference type="Proteomes" id="UP001153365"/>
    </source>
</evidence>
<keyword evidence="3" id="KW-1185">Reference proteome</keyword>
<organism evidence="2 3">
    <name type="scientific">Phakopsora pachyrhizi</name>
    <name type="common">Asian soybean rust disease fungus</name>
    <dbReference type="NCBI Taxonomy" id="170000"/>
    <lineage>
        <taxon>Eukaryota</taxon>
        <taxon>Fungi</taxon>
        <taxon>Dikarya</taxon>
        <taxon>Basidiomycota</taxon>
        <taxon>Pucciniomycotina</taxon>
        <taxon>Pucciniomycetes</taxon>
        <taxon>Pucciniales</taxon>
        <taxon>Phakopsoraceae</taxon>
        <taxon>Phakopsora</taxon>
    </lineage>
</organism>
<dbReference type="InterPro" id="IPR009571">
    <property type="entry name" value="SUR7/Rim9-like_fungi"/>
</dbReference>
<keyword evidence="1" id="KW-0812">Transmembrane</keyword>